<proteinExistence type="inferred from homology"/>
<comment type="caution">
    <text evidence="13">The sequence shown here is derived from an EMBL/GenBank/DDBJ whole genome shotgun (WGS) entry which is preliminary data.</text>
</comment>
<evidence type="ECO:0000256" key="8">
    <source>
        <dbReference type="ARBA" id="ARBA00023136"/>
    </source>
</evidence>
<dbReference type="SUPFAM" id="SSF54523">
    <property type="entry name" value="Pili subunits"/>
    <property type="match status" value="1"/>
</dbReference>
<dbReference type="Gene3D" id="3.30.1300.30">
    <property type="entry name" value="GSPII I/J protein-like"/>
    <property type="match status" value="1"/>
</dbReference>
<reference evidence="13" key="1">
    <citation type="submission" date="2013-11" db="EMBL/GenBank/DDBJ databases">
        <title>Microbial diversity, functional groups and degradation webs in Northern and Southern Mediterranean and Red Sea marine crude oil polluted sites.</title>
        <authorList>
            <person name="Daffonchio D."/>
            <person name="Mapelli F."/>
            <person name="Ferrer M."/>
            <person name="Richter M."/>
            <person name="Cherif A."/>
            <person name="Malkawi H.I."/>
            <person name="Yakimov M.M."/>
            <person name="Abdel-Fattah Y.R."/>
            <person name="Blaghen M."/>
            <person name="Golyshin P.N."/>
            <person name="Kalogerakis N."/>
            <person name="Boon N."/>
            <person name="Magagnini M."/>
            <person name="Fava F."/>
        </authorList>
    </citation>
    <scope>NUCLEOTIDE SEQUENCE</scope>
</reference>
<comment type="similarity">
    <text evidence="2">Belongs to the autotransporter-2 (AT-2) (TC 1.B.40) family.</text>
</comment>
<dbReference type="SUPFAM" id="SSF101967">
    <property type="entry name" value="Adhesin YadA, collagen-binding domain"/>
    <property type="match status" value="1"/>
</dbReference>
<evidence type="ECO:0000256" key="9">
    <source>
        <dbReference type="ARBA" id="ARBA00023237"/>
    </source>
</evidence>
<dbReference type="AlphaFoldDB" id="A0A1B6NP77"/>
<keyword evidence="3" id="KW-0813">Transport</keyword>
<keyword evidence="6" id="KW-0732">Signal</keyword>
<evidence type="ECO:0000256" key="7">
    <source>
        <dbReference type="ARBA" id="ARBA00022927"/>
    </source>
</evidence>
<feature type="domain" description="Trimeric autotransporter adhesin YadA-like C-terminal membrane anchor" evidence="11">
    <location>
        <begin position="406"/>
        <end position="466"/>
    </location>
</feature>
<dbReference type="GO" id="GO:0015031">
    <property type="term" value="P:protein transport"/>
    <property type="evidence" value="ECO:0007669"/>
    <property type="project" value="UniProtKB-KW"/>
</dbReference>
<evidence type="ECO:0000259" key="11">
    <source>
        <dbReference type="Pfam" id="PF03895"/>
    </source>
</evidence>
<evidence type="ECO:0000256" key="5">
    <source>
        <dbReference type="ARBA" id="ARBA00022692"/>
    </source>
</evidence>
<evidence type="ECO:0000256" key="4">
    <source>
        <dbReference type="ARBA" id="ARBA00022452"/>
    </source>
</evidence>
<evidence type="ECO:0000259" key="12">
    <source>
        <dbReference type="Pfam" id="PF05662"/>
    </source>
</evidence>
<dbReference type="EMBL" id="AYSL01001942">
    <property type="protein sequence ID" value="KTF05189.1"/>
    <property type="molecule type" value="Genomic_DNA"/>
</dbReference>
<comment type="subcellular location">
    <subcellularLocation>
        <location evidence="1">Cell outer membrane</location>
    </subcellularLocation>
</comment>
<dbReference type="Pfam" id="PF03895">
    <property type="entry name" value="YadA_anchor"/>
    <property type="match status" value="1"/>
</dbReference>
<evidence type="ECO:0000256" key="1">
    <source>
        <dbReference type="ARBA" id="ARBA00004442"/>
    </source>
</evidence>
<gene>
    <name evidence="13" type="ORF">MGSAQ_003317</name>
</gene>
<accession>A0A1B6NP77</accession>
<evidence type="ECO:0000256" key="10">
    <source>
        <dbReference type="SAM" id="MobiDB-lite"/>
    </source>
</evidence>
<keyword evidence="9" id="KW-0998">Cell outer membrane</keyword>
<dbReference type="InterPro" id="IPR011049">
    <property type="entry name" value="Serralysin-like_metalloprot_C"/>
</dbReference>
<protein>
    <submittedName>
        <fullName evidence="13">Autotransporter adhesin</fullName>
    </submittedName>
</protein>
<evidence type="ECO:0000256" key="6">
    <source>
        <dbReference type="ARBA" id="ARBA00022729"/>
    </source>
</evidence>
<dbReference type="Gene3D" id="2.150.10.10">
    <property type="entry name" value="Serralysin-like metalloprotease, C-terminal"/>
    <property type="match status" value="1"/>
</dbReference>
<dbReference type="GO" id="GO:0009279">
    <property type="term" value="C:cell outer membrane"/>
    <property type="evidence" value="ECO:0007669"/>
    <property type="project" value="UniProtKB-SubCell"/>
</dbReference>
<keyword evidence="4" id="KW-1134">Transmembrane beta strand</keyword>
<feature type="domain" description="Trimeric autotransporter adhesin YadA-like stalk" evidence="12">
    <location>
        <begin position="123"/>
        <end position="163"/>
    </location>
</feature>
<feature type="domain" description="Trimeric autotransporter adhesin YadA-like stalk" evidence="12">
    <location>
        <begin position="356"/>
        <end position="393"/>
    </location>
</feature>
<name>A0A1B6NP77_9ZZZZ</name>
<dbReference type="InterPro" id="IPR045584">
    <property type="entry name" value="Pilin-like"/>
</dbReference>
<dbReference type="Gene3D" id="2.20.70.140">
    <property type="match status" value="1"/>
</dbReference>
<dbReference type="Gene3D" id="6.20.50.100">
    <property type="match status" value="2"/>
</dbReference>
<dbReference type="Pfam" id="PF05662">
    <property type="entry name" value="YadA_stalk"/>
    <property type="match status" value="2"/>
</dbReference>
<dbReference type="InterPro" id="IPR008635">
    <property type="entry name" value="Coiled_stalk_dom"/>
</dbReference>
<evidence type="ECO:0000313" key="13">
    <source>
        <dbReference type="EMBL" id="KTF05189.1"/>
    </source>
</evidence>
<sequence>MTAQNINAHNMTVNNVGNSPNAVTNKQYVDEGRTQVTSNNGTVTIVKSNTGNGSSYDLSVDSQGVTNNSQIPVVYTDAQGNKVYKQADGTFNTAINGSGKTVSTGDIITSINSADGSTTNPTKLSNVGKGNISAQSTDAINGSQLFDTNTQVKGNTDTIAKGFNISADNGTDDNIQLGDTVNYTSDDKNIVTTVRDNEIEFSLANKVTIGDQTAGNAVTIDGQTGTVGGLTNTTFDPNDFVSGQAATEDQLAQVATQAGQANKGWKLSANGDKANATDVKPTNVVDFSAADKNIVVSKDNNDIKVGLADNIKVDSVTAGHTTVNNEGITIKAPVSDEPVSDVTLTASGLNNGGNTITNVAPGVNGTDAVNLNQLKDLGYKINNKIDKVGDEANAGISSAMAMAALPQAYIPGKSMVTGGMATYNGQGAVAVGVSKLSDNGRWVLKISGSADTEGNAGGAVGAGFHF</sequence>
<feature type="region of interest" description="Disordered" evidence="10">
    <location>
        <begin position="1"/>
        <end position="24"/>
    </location>
</feature>
<organism evidence="13">
    <name type="scientific">marine sediment metagenome</name>
    <dbReference type="NCBI Taxonomy" id="412755"/>
    <lineage>
        <taxon>unclassified sequences</taxon>
        <taxon>metagenomes</taxon>
        <taxon>ecological metagenomes</taxon>
    </lineage>
</organism>
<dbReference type="InterPro" id="IPR005594">
    <property type="entry name" value="YadA_C"/>
</dbReference>
<evidence type="ECO:0000256" key="3">
    <source>
        <dbReference type="ARBA" id="ARBA00022448"/>
    </source>
</evidence>
<keyword evidence="8" id="KW-0472">Membrane</keyword>
<keyword evidence="7" id="KW-0653">Protein transport</keyword>
<evidence type="ECO:0000256" key="2">
    <source>
        <dbReference type="ARBA" id="ARBA00005848"/>
    </source>
</evidence>
<keyword evidence="5" id="KW-0812">Transmembrane</keyword>